<dbReference type="InterPro" id="IPR012340">
    <property type="entry name" value="NA-bd_OB-fold"/>
</dbReference>
<dbReference type="GO" id="GO:0006310">
    <property type="term" value="P:DNA recombination"/>
    <property type="evidence" value="ECO:0007669"/>
    <property type="project" value="UniProtKB-UniRule"/>
</dbReference>
<keyword evidence="8" id="KW-0378">Hydrolase</keyword>
<dbReference type="InterPro" id="IPR010994">
    <property type="entry name" value="RuvA_2-like"/>
</dbReference>
<dbReference type="InterPro" id="IPR003583">
    <property type="entry name" value="Hlx-hairpin-Hlx_DNA-bd_motif"/>
</dbReference>
<protein>
    <recommendedName>
        <fullName evidence="6">Holliday junction branch migration complex subunit RuvA</fullName>
    </recommendedName>
</protein>
<evidence type="ECO:0000256" key="2">
    <source>
        <dbReference type="ARBA" id="ARBA00022763"/>
    </source>
</evidence>
<dbReference type="GO" id="GO:0016787">
    <property type="term" value="F:hydrolase activity"/>
    <property type="evidence" value="ECO:0007669"/>
    <property type="project" value="UniProtKB-KW"/>
</dbReference>
<dbReference type="GO" id="GO:0005737">
    <property type="term" value="C:cytoplasm"/>
    <property type="evidence" value="ECO:0007669"/>
    <property type="project" value="UniProtKB-SubCell"/>
</dbReference>
<dbReference type="InterPro" id="IPR013849">
    <property type="entry name" value="DNA_helicase_Holl-junc_RuvA_I"/>
</dbReference>
<keyword evidence="3 6" id="KW-0238">DNA-binding</keyword>
<keyword evidence="1 6" id="KW-0963">Cytoplasm</keyword>
<comment type="caution">
    <text evidence="6">Lacks conserved residue(s) required for the propagation of feature annotation.</text>
</comment>
<feature type="domain" description="Helix-hairpin-helix DNA-binding motif class 1" evidence="7">
    <location>
        <begin position="111"/>
        <end position="130"/>
    </location>
</feature>
<gene>
    <name evidence="6 8" type="primary">ruvA</name>
    <name evidence="8" type="ORF">ENU78_02295</name>
</gene>
<evidence type="ECO:0000259" key="7">
    <source>
        <dbReference type="SMART" id="SM00278"/>
    </source>
</evidence>
<dbReference type="GO" id="GO:0006281">
    <property type="term" value="P:DNA repair"/>
    <property type="evidence" value="ECO:0007669"/>
    <property type="project" value="UniProtKB-UniRule"/>
</dbReference>
<dbReference type="SMART" id="SM00278">
    <property type="entry name" value="HhH1"/>
    <property type="match status" value="2"/>
</dbReference>
<dbReference type="HAMAP" id="MF_00031">
    <property type="entry name" value="DNA_HJ_migration_RuvA"/>
    <property type="match status" value="1"/>
</dbReference>
<organism evidence="8">
    <name type="scientific">Dictyoglomus thermophilum</name>
    <dbReference type="NCBI Taxonomy" id="14"/>
    <lineage>
        <taxon>Bacteria</taxon>
        <taxon>Pseudomonadati</taxon>
        <taxon>Dictyoglomota</taxon>
        <taxon>Dictyoglomia</taxon>
        <taxon>Dictyoglomales</taxon>
        <taxon>Dictyoglomaceae</taxon>
        <taxon>Dictyoglomus</taxon>
    </lineage>
</organism>
<comment type="subunit">
    <text evidence="6">Homotetramer. Forms an RuvA(8)-RuvB(12)-Holliday junction (HJ) complex. HJ DNA is sandwiched between 2 RuvA tetramers; dsDNA enters through RuvA and exits via RuvB. An RuvB hexamer assembles on each DNA strand where it exits the tetramer. Each RuvB hexamer is contacted by two RuvA subunits (via domain III) on 2 adjacent RuvB subunits; this complex drives branch migration. In the full resolvosome a probable DNA-RuvA(4)-RuvB(12)-RuvC(2) complex forms which resolves the HJ.</text>
</comment>
<dbReference type="InterPro" id="IPR036267">
    <property type="entry name" value="RuvA_C_sf"/>
</dbReference>
<dbReference type="SUPFAM" id="SSF50249">
    <property type="entry name" value="Nucleic acid-binding proteins"/>
    <property type="match status" value="1"/>
</dbReference>
<dbReference type="GO" id="GO:0005524">
    <property type="term" value="F:ATP binding"/>
    <property type="evidence" value="ECO:0007669"/>
    <property type="project" value="InterPro"/>
</dbReference>
<dbReference type="InterPro" id="IPR000085">
    <property type="entry name" value="RuvA"/>
</dbReference>
<comment type="similarity">
    <text evidence="6">Belongs to the RuvA family.</text>
</comment>
<dbReference type="GO" id="GO:0048476">
    <property type="term" value="C:Holliday junction resolvase complex"/>
    <property type="evidence" value="ECO:0007669"/>
    <property type="project" value="UniProtKB-UniRule"/>
</dbReference>
<comment type="function">
    <text evidence="6">The RuvA-RuvB-RuvC complex processes Holliday junction (HJ) DNA during genetic recombination and DNA repair, while the RuvA-RuvB complex plays an important role in the rescue of blocked DNA replication forks via replication fork reversal (RFR). RuvA specifically binds to HJ cruciform DNA, conferring on it an open structure. The RuvB hexamer acts as an ATP-dependent pump, pulling dsDNA into and through the RuvAB complex. HJ branch migration allows RuvC to scan DNA until it finds its consensus sequence, where it cleaves and resolves the cruciform DNA.</text>
</comment>
<comment type="subcellular location">
    <subcellularLocation>
        <location evidence="6">Cytoplasm</location>
    </subcellularLocation>
</comment>
<feature type="region of interest" description="Domain III" evidence="6">
    <location>
        <begin position="139"/>
        <end position="193"/>
    </location>
</feature>
<dbReference type="EMBL" id="DTDV01000007">
    <property type="protein sequence ID" value="HGK23270.1"/>
    <property type="molecule type" value="Genomic_DNA"/>
</dbReference>
<name>A0A7V4DX08_DICTH</name>
<keyword evidence="4 6" id="KW-0233">DNA recombination</keyword>
<proteinExistence type="inferred from homology"/>
<dbReference type="SUPFAM" id="SSF47781">
    <property type="entry name" value="RuvA domain 2-like"/>
    <property type="match status" value="1"/>
</dbReference>
<dbReference type="Gene3D" id="2.40.50.140">
    <property type="entry name" value="Nucleic acid-binding proteins"/>
    <property type="match status" value="1"/>
</dbReference>
<dbReference type="CDD" id="cd14332">
    <property type="entry name" value="UBA_RuvA_C"/>
    <property type="match status" value="1"/>
</dbReference>
<dbReference type="GO" id="GO:0009379">
    <property type="term" value="C:Holliday junction helicase complex"/>
    <property type="evidence" value="ECO:0007669"/>
    <property type="project" value="InterPro"/>
</dbReference>
<dbReference type="AlphaFoldDB" id="A0A7V4DX08"/>
<dbReference type="Pfam" id="PF14520">
    <property type="entry name" value="HHH_5"/>
    <property type="match status" value="1"/>
</dbReference>
<dbReference type="Gene3D" id="1.10.150.20">
    <property type="entry name" value="5' to 3' exonuclease, C-terminal subdomain"/>
    <property type="match status" value="1"/>
</dbReference>
<evidence type="ECO:0000313" key="8">
    <source>
        <dbReference type="EMBL" id="HGK23270.1"/>
    </source>
</evidence>
<comment type="domain">
    <text evidence="6">Has three domains with a flexible linker between the domains II and III and assumes an 'L' shape. Domain III is highly mobile and contacts RuvB.</text>
</comment>
<evidence type="ECO:0000256" key="4">
    <source>
        <dbReference type="ARBA" id="ARBA00023172"/>
    </source>
</evidence>
<dbReference type="GO" id="GO:0000400">
    <property type="term" value="F:four-way junction DNA binding"/>
    <property type="evidence" value="ECO:0007669"/>
    <property type="project" value="UniProtKB-UniRule"/>
</dbReference>
<sequence length="193" mass="22162">MVFLNHIYGKLLRIAEDFVVVDTGTFGFKIYTGKNLALKLNEKLGNNVLLYVAEVIEKDNVRLFGFLSEEERDLFESLKNITGVGVKIALRIVSTLSPKEFYEVLEKEDLNTLLNIPGIGKKIAQKIFLEIKGVIPKRVYNDEENVIKNALLNLGYDKKDIELVMRDIRKEFKNLDNLEEIIKFALKKLSQEP</sequence>
<accession>A0A7V4DX08</accession>
<evidence type="ECO:0000256" key="3">
    <source>
        <dbReference type="ARBA" id="ARBA00023125"/>
    </source>
</evidence>
<evidence type="ECO:0000256" key="1">
    <source>
        <dbReference type="ARBA" id="ARBA00022490"/>
    </source>
</evidence>
<dbReference type="GO" id="GO:0009378">
    <property type="term" value="F:four-way junction helicase activity"/>
    <property type="evidence" value="ECO:0007669"/>
    <property type="project" value="InterPro"/>
</dbReference>
<dbReference type="NCBIfam" id="TIGR00084">
    <property type="entry name" value="ruvA"/>
    <property type="match status" value="1"/>
</dbReference>
<dbReference type="InterPro" id="IPR011114">
    <property type="entry name" value="RuvA_C"/>
</dbReference>
<feature type="domain" description="Helix-hairpin-helix DNA-binding motif class 1" evidence="7">
    <location>
        <begin position="76"/>
        <end position="95"/>
    </location>
</feature>
<dbReference type="Pfam" id="PF07499">
    <property type="entry name" value="RuvA_C"/>
    <property type="match status" value="1"/>
</dbReference>
<dbReference type="SUPFAM" id="SSF46929">
    <property type="entry name" value="DNA helicase RuvA subunit, C-terminal domain"/>
    <property type="match status" value="1"/>
</dbReference>
<dbReference type="RefSeq" id="WP_149122539.1">
    <property type="nucleotide sequence ID" value="NZ_VTFL01000001.1"/>
</dbReference>
<evidence type="ECO:0000256" key="5">
    <source>
        <dbReference type="ARBA" id="ARBA00023204"/>
    </source>
</evidence>
<comment type="caution">
    <text evidence="8">The sequence shown here is derived from an EMBL/GenBank/DDBJ whole genome shotgun (WGS) entry which is preliminary data.</text>
</comment>
<reference evidence="8" key="1">
    <citation type="journal article" date="2020" name="mSystems">
        <title>Genome- and Community-Level Interaction Insights into Carbon Utilization and Element Cycling Functions of Hydrothermarchaeota in Hydrothermal Sediment.</title>
        <authorList>
            <person name="Zhou Z."/>
            <person name="Liu Y."/>
            <person name="Xu W."/>
            <person name="Pan J."/>
            <person name="Luo Z.H."/>
            <person name="Li M."/>
        </authorList>
    </citation>
    <scope>NUCLEOTIDE SEQUENCE [LARGE SCALE GENOMIC DNA]</scope>
    <source>
        <strain evidence="8">SpSt-70</strain>
    </source>
</reference>
<evidence type="ECO:0000256" key="6">
    <source>
        <dbReference type="HAMAP-Rule" id="MF_00031"/>
    </source>
</evidence>
<keyword evidence="5 6" id="KW-0234">DNA repair</keyword>
<dbReference type="Gene3D" id="1.10.8.10">
    <property type="entry name" value="DNA helicase RuvA subunit, C-terminal domain"/>
    <property type="match status" value="1"/>
</dbReference>
<dbReference type="Pfam" id="PF01330">
    <property type="entry name" value="RuvA_N"/>
    <property type="match status" value="1"/>
</dbReference>
<keyword evidence="2 6" id="KW-0227">DNA damage</keyword>